<protein>
    <submittedName>
        <fullName evidence="1">Uncharacterized protein</fullName>
    </submittedName>
</protein>
<proteinExistence type="predicted"/>
<dbReference type="AlphaFoldDB" id="X1HC90"/>
<gene>
    <name evidence="1" type="ORF">S03H2_50744</name>
</gene>
<organism evidence="1">
    <name type="scientific">marine sediment metagenome</name>
    <dbReference type="NCBI Taxonomy" id="412755"/>
    <lineage>
        <taxon>unclassified sequences</taxon>
        <taxon>metagenomes</taxon>
        <taxon>ecological metagenomes</taxon>
    </lineage>
</organism>
<dbReference type="EMBL" id="BARU01032156">
    <property type="protein sequence ID" value="GAH67816.1"/>
    <property type="molecule type" value="Genomic_DNA"/>
</dbReference>
<feature type="non-terminal residue" evidence="1">
    <location>
        <position position="51"/>
    </location>
</feature>
<accession>X1HC90</accession>
<reference evidence="1" key="1">
    <citation type="journal article" date="2014" name="Front. Microbiol.">
        <title>High frequency of phylogenetically diverse reductive dehalogenase-homologous genes in deep subseafloor sedimentary metagenomes.</title>
        <authorList>
            <person name="Kawai M."/>
            <person name="Futagami T."/>
            <person name="Toyoda A."/>
            <person name="Takaki Y."/>
            <person name="Nishi S."/>
            <person name="Hori S."/>
            <person name="Arai W."/>
            <person name="Tsubouchi T."/>
            <person name="Morono Y."/>
            <person name="Uchiyama I."/>
            <person name="Ito T."/>
            <person name="Fujiyama A."/>
            <person name="Inagaki F."/>
            <person name="Takami H."/>
        </authorList>
    </citation>
    <scope>NUCLEOTIDE SEQUENCE</scope>
    <source>
        <strain evidence="1">Expedition CK06-06</strain>
    </source>
</reference>
<evidence type="ECO:0000313" key="1">
    <source>
        <dbReference type="EMBL" id="GAH67816.1"/>
    </source>
</evidence>
<name>X1HC90_9ZZZZ</name>
<comment type="caution">
    <text evidence="1">The sequence shown here is derived from an EMBL/GenBank/DDBJ whole genome shotgun (WGS) entry which is preliminary data.</text>
</comment>
<sequence>MAKLRTIGENLYIDDEHGTRYKVLRGWESLSGWYWFATEKVRDQISVINGE</sequence>